<dbReference type="GO" id="GO:0016491">
    <property type="term" value="F:oxidoreductase activity"/>
    <property type="evidence" value="ECO:0007669"/>
    <property type="project" value="UniProtKB-KW"/>
</dbReference>
<evidence type="ECO:0000313" key="5">
    <source>
        <dbReference type="Proteomes" id="UP000249363"/>
    </source>
</evidence>
<dbReference type="InterPro" id="IPR000262">
    <property type="entry name" value="FMN-dep_DH"/>
</dbReference>
<comment type="cofactor">
    <cofactor evidence="1">
        <name>FMN</name>
        <dbReference type="ChEBI" id="CHEBI:58210"/>
    </cofactor>
</comment>
<dbReference type="InterPro" id="IPR037396">
    <property type="entry name" value="FMN_HAD"/>
</dbReference>
<dbReference type="GeneID" id="63792118"/>
<feature type="domain" description="FMN hydroxy acid dehydrogenase" evidence="3">
    <location>
        <begin position="21"/>
        <end position="371"/>
    </location>
</feature>
<keyword evidence="2" id="KW-0560">Oxidoreductase</keyword>
<dbReference type="AlphaFoldDB" id="A0A364KTK2"/>
<dbReference type="EMBL" id="MIKG01000004">
    <property type="protein sequence ID" value="RAO66890.1"/>
    <property type="molecule type" value="Genomic_DNA"/>
</dbReference>
<reference evidence="4 5" key="1">
    <citation type="journal article" date="2017" name="Biotechnol. Biofuels">
        <title>Differential beta-glucosidase expression as a function of carbon source availability in Talaromyces amestolkiae: a genomic and proteomic approach.</title>
        <authorList>
            <person name="de Eugenio L.I."/>
            <person name="Mendez-Liter J.A."/>
            <person name="Nieto-Dominguez M."/>
            <person name="Alonso L."/>
            <person name="Gil-Munoz J."/>
            <person name="Barriuso J."/>
            <person name="Prieto A."/>
            <person name="Martinez M.J."/>
        </authorList>
    </citation>
    <scope>NUCLEOTIDE SEQUENCE [LARGE SCALE GENOMIC DNA]</scope>
    <source>
        <strain evidence="4 5">CIB</strain>
    </source>
</reference>
<sequence length="435" mass="47674">MSENYGQYQQSIYSNGMFSNGRQVVTTDPRQLEEQARKALSLQSYSYIAGGAGEKATMDSNRLAFRQWKLQDTEDVEDEVDTSIELFGEQYPHPILMAPIGVQALAHRDKETGLAGACAEVDVPYILSTASGSTFEDVAASCGDGKRWYQLYWPSDNDVTISLLKRAKANGFTALVVTLDTWTLAWRPADLDTGYLPFLAGIGTEFGLTDPVFRAKFEAETGSKVEDEPLGAARAWLQGIFGANHKWEDVAFLRKNWDGPLILKGIQDVDDAKTALKYGCDGIVVSNHGGRQLDGAIGSLEVLPEIVDAVGKDMTVLFDSGIRTGSDIVKAIALGAKAVLVGRPVMYGYGINGKEGAKEVLQGLLADFYLNGWKVQPFTFVHHIGSRWGGYFAAEVEESAVNKNRNQILHGLEQLSEEEQLDVLGNDHPNFKYTL</sequence>
<name>A0A364KTK2_TALAM</name>
<dbReference type="Pfam" id="PF01070">
    <property type="entry name" value="FMN_dh"/>
    <property type="match status" value="1"/>
</dbReference>
<keyword evidence="5" id="KW-1185">Reference proteome</keyword>
<dbReference type="RefSeq" id="XP_040731406.1">
    <property type="nucleotide sequence ID" value="XM_040875099.1"/>
</dbReference>
<dbReference type="PANTHER" id="PTHR10578:SF86">
    <property type="entry name" value="DEPENDENT DEHYDROGENASE, PUTATIVE (AFU_ORTHOLOGUE AFUA_6G02720)-RELATED"/>
    <property type="match status" value="1"/>
</dbReference>
<dbReference type="PROSITE" id="PS00557">
    <property type="entry name" value="FMN_HYDROXY_ACID_DH_1"/>
    <property type="match status" value="1"/>
</dbReference>
<evidence type="ECO:0000256" key="2">
    <source>
        <dbReference type="ARBA" id="ARBA00023002"/>
    </source>
</evidence>
<evidence type="ECO:0000259" key="3">
    <source>
        <dbReference type="PROSITE" id="PS51349"/>
    </source>
</evidence>
<protein>
    <recommendedName>
        <fullName evidence="3">FMN hydroxy acid dehydrogenase domain-containing protein</fullName>
    </recommendedName>
</protein>
<dbReference type="InterPro" id="IPR008259">
    <property type="entry name" value="FMN_hydac_DH_AS"/>
</dbReference>
<dbReference type="PROSITE" id="PS51349">
    <property type="entry name" value="FMN_HYDROXY_ACID_DH_2"/>
    <property type="match status" value="1"/>
</dbReference>
<proteinExistence type="predicted"/>
<dbReference type="SUPFAM" id="SSF51395">
    <property type="entry name" value="FMN-linked oxidoreductases"/>
    <property type="match status" value="1"/>
</dbReference>
<evidence type="ECO:0000256" key="1">
    <source>
        <dbReference type="ARBA" id="ARBA00001917"/>
    </source>
</evidence>
<dbReference type="Proteomes" id="UP000249363">
    <property type="component" value="Unassembled WGS sequence"/>
</dbReference>
<gene>
    <name evidence="4" type="ORF">BHQ10_002902</name>
</gene>
<dbReference type="Gene3D" id="3.20.20.70">
    <property type="entry name" value="Aldolase class I"/>
    <property type="match status" value="1"/>
</dbReference>
<organism evidence="4 5">
    <name type="scientific">Talaromyces amestolkiae</name>
    <dbReference type="NCBI Taxonomy" id="1196081"/>
    <lineage>
        <taxon>Eukaryota</taxon>
        <taxon>Fungi</taxon>
        <taxon>Dikarya</taxon>
        <taxon>Ascomycota</taxon>
        <taxon>Pezizomycotina</taxon>
        <taxon>Eurotiomycetes</taxon>
        <taxon>Eurotiomycetidae</taxon>
        <taxon>Eurotiales</taxon>
        <taxon>Trichocomaceae</taxon>
        <taxon>Talaromyces</taxon>
        <taxon>Talaromyces sect. Talaromyces</taxon>
    </lineage>
</organism>
<dbReference type="OrthoDB" id="25826at2759"/>
<dbReference type="InterPro" id="IPR013785">
    <property type="entry name" value="Aldolase_TIM"/>
</dbReference>
<evidence type="ECO:0000313" key="4">
    <source>
        <dbReference type="EMBL" id="RAO66890.1"/>
    </source>
</evidence>
<dbReference type="PANTHER" id="PTHR10578">
    <property type="entry name" value="S -2-HYDROXY-ACID OXIDASE-RELATED"/>
    <property type="match status" value="1"/>
</dbReference>
<dbReference type="STRING" id="1196081.A0A364KTK2"/>
<comment type="caution">
    <text evidence="4">The sequence shown here is derived from an EMBL/GenBank/DDBJ whole genome shotgun (WGS) entry which is preliminary data.</text>
</comment>
<accession>A0A364KTK2</accession>